<protein>
    <submittedName>
        <fullName evidence="1">Uncharacterized protein</fullName>
    </submittedName>
</protein>
<dbReference type="Proteomes" id="UP000199572">
    <property type="component" value="Unassembled WGS sequence"/>
</dbReference>
<dbReference type="STRING" id="390241.SAMN04488023_1469"/>
<accession>A0A1H9VP64</accession>
<keyword evidence="2" id="KW-1185">Reference proteome</keyword>
<sequence length="92" mass="10510">MSWVNRYWWIWSLERTNLKTSIISGLFARLARSRRLSFSPQKEKEQAEVRQGLTCALTLALEGYSQSSGDSERYVGAGKNKKGTLQEIRLNG</sequence>
<name>A0A1H9VP64_9SPHI</name>
<proteinExistence type="predicted"/>
<dbReference type="EMBL" id="FOGG01000046">
    <property type="protein sequence ID" value="SES23334.1"/>
    <property type="molecule type" value="Genomic_DNA"/>
</dbReference>
<evidence type="ECO:0000313" key="1">
    <source>
        <dbReference type="EMBL" id="SES23334.1"/>
    </source>
</evidence>
<evidence type="ECO:0000313" key="2">
    <source>
        <dbReference type="Proteomes" id="UP000199572"/>
    </source>
</evidence>
<gene>
    <name evidence="1" type="ORF">SAMN04488023_1469</name>
</gene>
<organism evidence="1 2">
    <name type="scientific">Pedobacter rhizosphaerae</name>
    <dbReference type="NCBI Taxonomy" id="390241"/>
    <lineage>
        <taxon>Bacteria</taxon>
        <taxon>Pseudomonadati</taxon>
        <taxon>Bacteroidota</taxon>
        <taxon>Sphingobacteriia</taxon>
        <taxon>Sphingobacteriales</taxon>
        <taxon>Sphingobacteriaceae</taxon>
        <taxon>Pedobacter</taxon>
    </lineage>
</organism>
<reference evidence="1 2" key="1">
    <citation type="submission" date="2016-10" db="EMBL/GenBank/DDBJ databases">
        <authorList>
            <person name="de Groot N.N."/>
        </authorList>
    </citation>
    <scope>NUCLEOTIDE SEQUENCE [LARGE SCALE GENOMIC DNA]</scope>
    <source>
        <strain evidence="1 2">DSM 18610</strain>
    </source>
</reference>
<dbReference type="AlphaFoldDB" id="A0A1H9VP64"/>